<evidence type="ECO:0000256" key="1">
    <source>
        <dbReference type="SAM" id="Phobius"/>
    </source>
</evidence>
<dbReference type="EMBL" id="NGJK01000066">
    <property type="protein sequence ID" value="RAP02888.1"/>
    <property type="molecule type" value="Genomic_DNA"/>
</dbReference>
<name>A0A328Q8N3_9EURY</name>
<keyword evidence="1" id="KW-0472">Membrane</keyword>
<evidence type="ECO:0000313" key="2">
    <source>
        <dbReference type="EMBL" id="RAP02888.1"/>
    </source>
</evidence>
<sequence>MYTKTYIICPNCGYEQNEEAWDRCINCGYEFHRNHKKTREYDYDFYETARQRNYPPSYTYRGNTNEVKPKDTFMGLILSIICPGLGLLYLGFPLRGIASFIIVFLAFYWWGFLPAIVLYIFSIVMTQCWGAE</sequence>
<evidence type="ECO:0000313" key="3">
    <source>
        <dbReference type="Proteomes" id="UP000248557"/>
    </source>
</evidence>
<comment type="caution">
    <text evidence="2">The sequence shown here is derived from an EMBL/GenBank/DDBJ whole genome shotgun (WGS) entry which is preliminary data.</text>
</comment>
<keyword evidence="1" id="KW-1133">Transmembrane helix</keyword>
<gene>
    <name evidence="2" type="ORF">CA615_05200</name>
</gene>
<reference evidence="2 3" key="1">
    <citation type="submission" date="2017-05" db="EMBL/GenBank/DDBJ databases">
        <title>Host range expansion of the Methanosphaera genus to humans and monogastric animals involves recent and extensive reduction in genome content.</title>
        <authorList>
            <person name="Hoedt E.C."/>
            <person name="Volmer J.G."/>
            <person name="Parks D.H."/>
            <person name="Rosewarne C.P."/>
            <person name="Denman S.E."/>
            <person name="Mcsweeney C.S."/>
            <person name="O Cuiv P."/>
            <person name="Hugenholtz P."/>
            <person name="Tyson G.W."/>
            <person name="Morrison M."/>
        </authorList>
    </citation>
    <scope>NUCLEOTIDE SEQUENCE [LARGE SCALE GENOMIC DNA]</scope>
    <source>
        <strain evidence="2 3">PA5</strain>
    </source>
</reference>
<proteinExistence type="predicted"/>
<organism evidence="2 3">
    <name type="scientific">Methanosphaera stadtmanae</name>
    <dbReference type="NCBI Taxonomy" id="2317"/>
    <lineage>
        <taxon>Archaea</taxon>
        <taxon>Methanobacteriati</taxon>
        <taxon>Methanobacteriota</taxon>
        <taxon>Methanomada group</taxon>
        <taxon>Methanobacteria</taxon>
        <taxon>Methanobacteriales</taxon>
        <taxon>Methanobacteriaceae</taxon>
        <taxon>Methanosphaera</taxon>
    </lineage>
</organism>
<accession>A0A328Q8N3</accession>
<protein>
    <submittedName>
        <fullName evidence="2">Uncharacterized protein</fullName>
    </submittedName>
</protein>
<dbReference type="Proteomes" id="UP000248557">
    <property type="component" value="Unassembled WGS sequence"/>
</dbReference>
<keyword evidence="1" id="KW-0812">Transmembrane</keyword>
<feature type="transmembrane region" description="Helical" evidence="1">
    <location>
        <begin position="73"/>
        <end position="92"/>
    </location>
</feature>
<dbReference type="AlphaFoldDB" id="A0A328Q8N3"/>
<dbReference type="RefSeq" id="WP_112149636.1">
    <property type="nucleotide sequence ID" value="NZ_JAXJAF010000087.1"/>
</dbReference>
<feature type="transmembrane region" description="Helical" evidence="1">
    <location>
        <begin position="98"/>
        <end position="121"/>
    </location>
</feature>